<protein>
    <submittedName>
        <fullName evidence="5">GFA family protein</fullName>
    </submittedName>
</protein>
<dbReference type="Gene3D" id="2.170.150.70">
    <property type="match status" value="1"/>
</dbReference>
<dbReference type="Pfam" id="PF04828">
    <property type="entry name" value="GFA"/>
    <property type="match status" value="1"/>
</dbReference>
<evidence type="ECO:0000256" key="2">
    <source>
        <dbReference type="ARBA" id="ARBA00022723"/>
    </source>
</evidence>
<comment type="similarity">
    <text evidence="1">Belongs to the Gfa family.</text>
</comment>
<keyword evidence="2" id="KW-0479">Metal-binding</keyword>
<keyword evidence="6" id="KW-1185">Reference proteome</keyword>
<dbReference type="InterPro" id="IPR052355">
    <property type="entry name" value="CENP-V-like"/>
</dbReference>
<sequence length="115" mass="12784">MSLQGSCHCGAVKFEVQGTPESVMECNCSHCQRKGFKLWFVPETEFSLLQGADALTTYQFNKHVIDHQFCKTCGCQAFGRGHAEDGTSLYAVNVRCIENEDIDSIPVNKVDGRSF</sequence>
<evidence type="ECO:0000256" key="1">
    <source>
        <dbReference type="ARBA" id="ARBA00005495"/>
    </source>
</evidence>
<dbReference type="PROSITE" id="PS51891">
    <property type="entry name" value="CENP_V_GFA"/>
    <property type="match status" value="1"/>
</dbReference>
<dbReference type="InterPro" id="IPR006913">
    <property type="entry name" value="CENP-V/GFA"/>
</dbReference>
<dbReference type="PANTHER" id="PTHR28620">
    <property type="entry name" value="CENTROMERE PROTEIN V"/>
    <property type="match status" value="1"/>
</dbReference>
<keyword evidence="3" id="KW-0862">Zinc</keyword>
<evidence type="ECO:0000313" key="5">
    <source>
        <dbReference type="EMBL" id="QYR52986.1"/>
    </source>
</evidence>
<dbReference type="Proteomes" id="UP000824755">
    <property type="component" value="Chromosome"/>
</dbReference>
<organism evidence="5 6">
    <name type="scientific">Lysobacter soyae</name>
    <dbReference type="NCBI Taxonomy" id="2764185"/>
    <lineage>
        <taxon>Bacteria</taxon>
        <taxon>Pseudomonadati</taxon>
        <taxon>Pseudomonadota</taxon>
        <taxon>Gammaproteobacteria</taxon>
        <taxon>Lysobacterales</taxon>
        <taxon>Lysobacteraceae</taxon>
        <taxon>Lysobacter</taxon>
    </lineage>
</organism>
<reference evidence="5 6" key="1">
    <citation type="submission" date="2021-08" db="EMBL/GenBank/DDBJ databases">
        <title>Lysobacter sp. strain CJ11 Genome sequencing and assembly.</title>
        <authorList>
            <person name="Kim I."/>
        </authorList>
    </citation>
    <scope>NUCLEOTIDE SEQUENCE [LARGE SCALE GENOMIC DNA]</scope>
    <source>
        <strain evidence="5 6">CJ11</strain>
    </source>
</reference>
<accession>A0ABX8WPH3</accession>
<name>A0ABX8WPH3_9GAMM</name>
<evidence type="ECO:0000256" key="3">
    <source>
        <dbReference type="ARBA" id="ARBA00022833"/>
    </source>
</evidence>
<feature type="domain" description="CENP-V/GFA" evidence="4">
    <location>
        <begin position="3"/>
        <end position="115"/>
    </location>
</feature>
<dbReference type="EMBL" id="CP080544">
    <property type="protein sequence ID" value="QYR52986.1"/>
    <property type="molecule type" value="Genomic_DNA"/>
</dbReference>
<dbReference type="RefSeq" id="WP_220379805.1">
    <property type="nucleotide sequence ID" value="NZ_CP080544.1"/>
</dbReference>
<dbReference type="PANTHER" id="PTHR28620:SF1">
    <property type="entry name" value="CENP-V_GFA DOMAIN-CONTAINING PROTEIN"/>
    <property type="match status" value="1"/>
</dbReference>
<gene>
    <name evidence="5" type="ORF">H8L67_00200</name>
</gene>
<evidence type="ECO:0000313" key="6">
    <source>
        <dbReference type="Proteomes" id="UP000824755"/>
    </source>
</evidence>
<dbReference type="InterPro" id="IPR011057">
    <property type="entry name" value="Mss4-like_sf"/>
</dbReference>
<proteinExistence type="inferred from homology"/>
<dbReference type="SUPFAM" id="SSF51316">
    <property type="entry name" value="Mss4-like"/>
    <property type="match status" value="1"/>
</dbReference>
<evidence type="ECO:0000259" key="4">
    <source>
        <dbReference type="PROSITE" id="PS51891"/>
    </source>
</evidence>